<keyword evidence="2" id="KW-0677">Repeat</keyword>
<accession>A0A7J6UH23</accession>
<dbReference type="InterPro" id="IPR006652">
    <property type="entry name" value="Kelch_1"/>
</dbReference>
<keyword evidence="7" id="KW-1185">Reference proteome</keyword>
<keyword evidence="1" id="KW-0880">Kelch repeat</keyword>
<protein>
    <submittedName>
        <fullName evidence="5">Kelch-like</fullName>
    </submittedName>
</protein>
<dbReference type="EMBL" id="JABANM010000137">
    <property type="protein sequence ID" value="KAF4756477.1"/>
    <property type="molecule type" value="Genomic_DNA"/>
</dbReference>
<dbReference type="Pfam" id="PF24681">
    <property type="entry name" value="Kelch_KLHDC2_KLHL20_DRC7"/>
    <property type="match status" value="1"/>
</dbReference>
<gene>
    <name evidence="5" type="primary">KLHL13_9</name>
    <name evidence="3" type="synonym">KLHL13_1</name>
    <name evidence="4" type="synonym">KLHL13_2</name>
    <name evidence="3" type="ORF">FOZ60_003212</name>
    <name evidence="5" type="ORF">FOZ62_017607</name>
    <name evidence="4" type="ORF">FOZ63_006284</name>
</gene>
<dbReference type="AlphaFoldDB" id="A0A7J6UH23"/>
<dbReference type="Gene3D" id="2.120.10.80">
    <property type="entry name" value="Kelch-type beta propeller"/>
    <property type="match status" value="2"/>
</dbReference>
<dbReference type="SUPFAM" id="SSF117281">
    <property type="entry name" value="Kelch motif"/>
    <property type="match status" value="1"/>
</dbReference>
<dbReference type="OrthoDB" id="191037at2759"/>
<organism evidence="5 8">
    <name type="scientific">Perkinsus olseni</name>
    <name type="common">Perkinsus atlanticus</name>
    <dbReference type="NCBI Taxonomy" id="32597"/>
    <lineage>
        <taxon>Eukaryota</taxon>
        <taxon>Sar</taxon>
        <taxon>Alveolata</taxon>
        <taxon>Perkinsozoa</taxon>
        <taxon>Perkinsea</taxon>
        <taxon>Perkinsida</taxon>
        <taxon>Perkinsidae</taxon>
        <taxon>Perkinsus</taxon>
    </lineage>
</organism>
<dbReference type="Proteomes" id="UP000553632">
    <property type="component" value="Unassembled WGS sequence"/>
</dbReference>
<reference evidence="6 7" key="1">
    <citation type="submission" date="2020-04" db="EMBL/GenBank/DDBJ databases">
        <title>Perkinsus olseni comparative genomics.</title>
        <authorList>
            <person name="Bogema D.R."/>
        </authorList>
    </citation>
    <scope>NUCLEOTIDE SEQUENCE [LARGE SCALE GENOMIC DNA]</scope>
    <source>
        <strain evidence="3">00978-12</strain>
        <strain evidence="5">ATCC PRA-205</strain>
        <strain evidence="4 7">ATCC PRA-207</strain>
    </source>
</reference>
<dbReference type="PANTHER" id="PTHR24412:SF441">
    <property type="entry name" value="KELCH-LIKE PROTEIN 28"/>
    <property type="match status" value="1"/>
</dbReference>
<name>A0A7J6UH23_PEROL</name>
<dbReference type="InterPro" id="IPR015915">
    <property type="entry name" value="Kelch-typ_b-propeller"/>
</dbReference>
<evidence type="ECO:0000313" key="4">
    <source>
        <dbReference type="EMBL" id="KAF4703613.1"/>
    </source>
</evidence>
<dbReference type="EMBL" id="JABANO010035365">
    <property type="protein sequence ID" value="KAF4703613.1"/>
    <property type="molecule type" value="Genomic_DNA"/>
</dbReference>
<dbReference type="EMBL" id="JABANP010000164">
    <property type="protein sequence ID" value="KAF4688045.1"/>
    <property type="molecule type" value="Genomic_DNA"/>
</dbReference>
<evidence type="ECO:0000313" key="7">
    <source>
        <dbReference type="Proteomes" id="UP000553632"/>
    </source>
</evidence>
<evidence type="ECO:0000313" key="5">
    <source>
        <dbReference type="EMBL" id="KAF4756477.1"/>
    </source>
</evidence>
<evidence type="ECO:0000313" key="6">
    <source>
        <dbReference type="Proteomes" id="UP000541610"/>
    </source>
</evidence>
<dbReference type="PANTHER" id="PTHR24412">
    <property type="entry name" value="KELCH PROTEIN"/>
    <property type="match status" value="1"/>
</dbReference>
<sequence>MSTVEVRYHRPESCFKAADLQRPRVAAAIMPVGKYFYIVGGYRVHPSRPLGCVEIYSPWLNKWTRFDSSMQLPRFGHGLALVENRYLYAIGGTSKDELVSEVEILDTHTNKWIRHEKKRIHLPRPLTGGRVLENNGRLFIVGGVLRRYPPQLSDLIYILDTTTTPCSWSVLSVRLSAGRSSCGVAWLDESRSCFGVFGGNAVINRELIEVSTTEVVSLDSQYFVPLQEAATPGTVSRAAFTEVIPDMPTARAGCYAVKVGSRVVVIGGDPPSAALRFHLQEAMNAGELHRPAESAHSNAFILDMCEWTWAKEGSMFTGRSTAAICIGFAPPVPAVEAGPPNPGTLSNPESPAHPGLVLGLLDEVEDWLGIAASS</sequence>
<evidence type="ECO:0000256" key="1">
    <source>
        <dbReference type="ARBA" id="ARBA00022441"/>
    </source>
</evidence>
<evidence type="ECO:0000313" key="3">
    <source>
        <dbReference type="EMBL" id="KAF4688045.1"/>
    </source>
</evidence>
<comment type="caution">
    <text evidence="5">The sequence shown here is derived from an EMBL/GenBank/DDBJ whole genome shotgun (WGS) entry which is preliminary data.</text>
</comment>
<dbReference type="Proteomes" id="UP000574390">
    <property type="component" value="Unassembled WGS sequence"/>
</dbReference>
<evidence type="ECO:0000313" key="8">
    <source>
        <dbReference type="Proteomes" id="UP000574390"/>
    </source>
</evidence>
<evidence type="ECO:0000256" key="2">
    <source>
        <dbReference type="ARBA" id="ARBA00022737"/>
    </source>
</evidence>
<proteinExistence type="predicted"/>
<dbReference type="SMART" id="SM00612">
    <property type="entry name" value="Kelch"/>
    <property type="match status" value="3"/>
</dbReference>
<dbReference type="Proteomes" id="UP000541610">
    <property type="component" value="Unassembled WGS sequence"/>
</dbReference>